<feature type="chain" id="PRO_5025522575" evidence="1">
    <location>
        <begin position="20"/>
        <end position="216"/>
    </location>
</feature>
<dbReference type="InterPro" id="IPR038602">
    <property type="entry name" value="Mite_allergen_7_sf"/>
</dbReference>
<name>A0A6B9L687_PLARH</name>
<keyword evidence="1" id="KW-0732">Signal</keyword>
<dbReference type="Gene3D" id="3.15.10.50">
    <property type="match status" value="1"/>
</dbReference>
<proteinExistence type="evidence at transcript level"/>
<feature type="signal peptide" evidence="1">
    <location>
        <begin position="1"/>
        <end position="19"/>
    </location>
</feature>
<dbReference type="AlphaFoldDB" id="A0A6B9L687"/>
<protein>
    <submittedName>
        <fullName evidence="2">Venom protein family 5 protein 1</fullName>
    </submittedName>
</protein>
<evidence type="ECO:0000313" key="2">
    <source>
        <dbReference type="EMBL" id="QHB21488.1"/>
    </source>
</evidence>
<reference evidence="2" key="1">
    <citation type="journal article" date="2019" name="Toxins">
        <title>Missiles of mass disruption: composition and glandular origin of venom used as a projectile defensive weapon by the assassin bug Platymeris rhadamanthus.</title>
        <authorList>
            <person name="Walker A.A."/>
            <person name="Robinson S.D."/>
            <person name="Undheim E.A.B."/>
            <person name="Jin J."/>
            <person name="Han X."/>
            <person name="Fry B.G."/>
            <person name="Vetter I."/>
            <person name="King G.F."/>
        </authorList>
    </citation>
    <scope>NUCLEOTIDE SEQUENCE</scope>
    <source>
        <tissue evidence="2">Venom glands</tissue>
    </source>
</reference>
<organism evidence="2">
    <name type="scientific">Platymeris rhadamanthus</name>
    <name type="common">Red spot assassin bug</name>
    <dbReference type="NCBI Taxonomy" id="1134088"/>
    <lineage>
        <taxon>Eukaryota</taxon>
        <taxon>Metazoa</taxon>
        <taxon>Ecdysozoa</taxon>
        <taxon>Arthropoda</taxon>
        <taxon>Hexapoda</taxon>
        <taxon>Insecta</taxon>
        <taxon>Pterygota</taxon>
        <taxon>Neoptera</taxon>
        <taxon>Paraneoptera</taxon>
        <taxon>Hemiptera</taxon>
        <taxon>Heteroptera</taxon>
        <taxon>Panheteroptera</taxon>
        <taxon>Cimicomorpha</taxon>
        <taxon>Reduviidae</taxon>
        <taxon>Platymeris</taxon>
    </lineage>
</organism>
<evidence type="ECO:0000256" key="1">
    <source>
        <dbReference type="SAM" id="SignalP"/>
    </source>
</evidence>
<sequence length="216" mass="24112">MLSLFKVTILAYTVAFAIGSKHFNINKQIDAILPKFNEHLVARKFQTILLPDFGFSAAPVFIGVTLKDLSTLYRTGDCEIWADGGSLKMKMNVGLKDMVTNIYLVPYMRGSGSFDFVGASAEIGITLSPTGTSSCKTSWDYIKLTTLGTVTTHTANKEFDGKPPPEELNNEIIPYYNKYLNNNEMFSIKHLDHLIDICELDLVVKTFQEHKKLMGA</sequence>
<accession>A0A6B9L687</accession>
<dbReference type="EMBL" id="MN208299">
    <property type="protein sequence ID" value="QHB21488.1"/>
    <property type="molecule type" value="mRNA"/>
</dbReference>